<dbReference type="Pfam" id="PF02826">
    <property type="entry name" value="2-Hacid_dh_C"/>
    <property type="match status" value="1"/>
</dbReference>
<dbReference type="PANTHER" id="PTHR42938">
    <property type="entry name" value="FORMATE DEHYDROGENASE 1"/>
    <property type="match status" value="1"/>
</dbReference>
<dbReference type="InterPro" id="IPR002912">
    <property type="entry name" value="ACT_dom"/>
</dbReference>
<keyword evidence="9" id="KW-0028">Amino-acid biosynthesis</keyword>
<dbReference type="InterPro" id="IPR045865">
    <property type="entry name" value="ACT-like_dom_sf"/>
</dbReference>
<dbReference type="PROSITE" id="PS00670">
    <property type="entry name" value="D_2_HYDROXYACID_DH_2"/>
    <property type="match status" value="1"/>
</dbReference>
<comment type="pathway">
    <text evidence="2 9">Amino-acid biosynthesis; L-serine biosynthesis; L-serine from 3-phospho-D-glycerate: step 1/3.</text>
</comment>
<dbReference type="InterPro" id="IPR029009">
    <property type="entry name" value="ASB_dom_sf"/>
</dbReference>
<dbReference type="FunFam" id="3.40.50.720:FF:000021">
    <property type="entry name" value="D-3-phosphoglycerate dehydrogenase"/>
    <property type="match status" value="1"/>
</dbReference>
<dbReference type="InterPro" id="IPR045626">
    <property type="entry name" value="PGDH_ASB_dom"/>
</dbReference>
<evidence type="ECO:0000259" key="10">
    <source>
        <dbReference type="PROSITE" id="PS51671"/>
    </source>
</evidence>
<dbReference type="SUPFAM" id="SSF55021">
    <property type="entry name" value="ACT-like"/>
    <property type="match status" value="1"/>
</dbReference>
<dbReference type="Pfam" id="PF00389">
    <property type="entry name" value="2-Hacid_dh"/>
    <property type="match status" value="1"/>
</dbReference>
<reference evidence="11 12" key="1">
    <citation type="submission" date="2020-08" db="EMBL/GenBank/DDBJ databases">
        <title>Bridging the membrane lipid divide: bacteria of the FCB group superphylum have the potential to synthesize archaeal ether lipids.</title>
        <authorList>
            <person name="Villanueva L."/>
            <person name="Von Meijenfeldt F.A.B."/>
            <person name="Westbye A.B."/>
            <person name="Yadav S."/>
            <person name="Hopmans E.C."/>
            <person name="Dutilh B.E."/>
            <person name="Sinninghe Damste J.S."/>
        </authorList>
    </citation>
    <scope>NUCLEOTIDE SEQUENCE [LARGE SCALE GENOMIC DNA]</scope>
    <source>
        <strain evidence="11">NIOZ-UU30</strain>
    </source>
</reference>
<dbReference type="PROSITE" id="PS51671">
    <property type="entry name" value="ACT"/>
    <property type="match status" value="1"/>
</dbReference>
<dbReference type="EMBL" id="JACNJH010000174">
    <property type="protein sequence ID" value="MBC8362167.1"/>
    <property type="molecule type" value="Genomic_DNA"/>
</dbReference>
<sequence>MYKVMIRDNLSPIAREILEADGNIEVVVDNDKATNDPEVLAEIISEFHGLAVRSGTSVTEKVIKNAKQLKVIGRAGIGVDNIDVAAATKEGIVVMNAPGGNTVTTAEHTISLMLALARNIPQATASVREGKWEKKKLTGVEISGKTLGIIGFGQIGRVVAERARGLKMKVIAADPFVSKDAASALEVELVLLDDLLARSDFITLHVPRLKETVGMINAATIKMMKPGVRIINCARGEIVQIDDLYEALLSGHVAGAALDVFPQEPPDPNLPLLRHPNVIFTPHLGASTGEAQVKVADMIAHQIADYLINGIITNAVNFPSLSLEVLNQIRPHLDLAEKMGSMMGQLARKIHDVTISYTGDVTLLDVRPLTHAVLKGLLGTFTDQPVNYVNAPALAAEKGILVNVAKSPARDDFAGLIRVKLEGHKEEPDEIWGTIFEKKYPRLVRIGKIYLDAVPEGWMIVIQNFDKPGVIGNVGTTLGRHNINIGRFQLGRREDRALCMVNIDSPADEKVLEELKSLPNIISARQVHLG</sequence>
<evidence type="ECO:0000256" key="2">
    <source>
        <dbReference type="ARBA" id="ARBA00005216"/>
    </source>
</evidence>
<evidence type="ECO:0000256" key="5">
    <source>
        <dbReference type="ARBA" id="ARBA00023002"/>
    </source>
</evidence>
<keyword evidence="5 9" id="KW-0560">Oxidoreductase</keyword>
<dbReference type="SUPFAM" id="SSF52283">
    <property type="entry name" value="Formate/glycerate dehydrogenase catalytic domain-like"/>
    <property type="match status" value="1"/>
</dbReference>
<dbReference type="Pfam" id="PF01842">
    <property type="entry name" value="ACT"/>
    <property type="match status" value="1"/>
</dbReference>
<dbReference type="InterPro" id="IPR006139">
    <property type="entry name" value="D-isomer_2_OHA_DH_cat_dom"/>
</dbReference>
<evidence type="ECO:0000313" key="11">
    <source>
        <dbReference type="EMBL" id="MBC8362167.1"/>
    </source>
</evidence>
<dbReference type="InterPro" id="IPR006140">
    <property type="entry name" value="D-isomer_DH_NAD-bd"/>
</dbReference>
<dbReference type="EC" id="1.1.1.95" evidence="9"/>
<dbReference type="UniPathway" id="UPA00135">
    <property type="reaction ID" value="UER00196"/>
</dbReference>
<evidence type="ECO:0000256" key="4">
    <source>
        <dbReference type="ARBA" id="ARBA00021582"/>
    </source>
</evidence>
<dbReference type="GO" id="GO:0051287">
    <property type="term" value="F:NAD binding"/>
    <property type="evidence" value="ECO:0007669"/>
    <property type="project" value="UniProtKB-UniRule"/>
</dbReference>
<keyword evidence="6 9" id="KW-0520">NAD</keyword>
<evidence type="ECO:0000256" key="9">
    <source>
        <dbReference type="RuleBase" id="RU363003"/>
    </source>
</evidence>
<dbReference type="GO" id="GO:0004617">
    <property type="term" value="F:phosphoglycerate dehydrogenase activity"/>
    <property type="evidence" value="ECO:0007669"/>
    <property type="project" value="UniProtKB-UniRule"/>
</dbReference>
<dbReference type="InterPro" id="IPR036291">
    <property type="entry name" value="NAD(P)-bd_dom_sf"/>
</dbReference>
<proteinExistence type="inferred from homology"/>
<dbReference type="SUPFAM" id="SSF143548">
    <property type="entry name" value="Serine metabolism enzymes domain"/>
    <property type="match status" value="1"/>
</dbReference>
<gene>
    <name evidence="11" type="ORF">H8E23_12310</name>
</gene>
<evidence type="ECO:0000313" key="12">
    <source>
        <dbReference type="Proteomes" id="UP000603434"/>
    </source>
</evidence>
<comment type="function">
    <text evidence="1">Catalyzes the reversible oxidation of 3-phospho-D-glycerate to 3-phosphonooxypyruvate, the first step of the phosphorylated L-serine biosynthesis pathway. Also catalyzes the reversible oxidation of 2-hydroxyglutarate to 2-oxoglutarate.</text>
</comment>
<dbReference type="AlphaFoldDB" id="A0A8J6TJC2"/>
<comment type="catalytic activity">
    <reaction evidence="7">
        <text>(R)-2-hydroxyglutarate + NAD(+) = 2-oxoglutarate + NADH + H(+)</text>
        <dbReference type="Rhea" id="RHEA:49612"/>
        <dbReference type="ChEBI" id="CHEBI:15378"/>
        <dbReference type="ChEBI" id="CHEBI:15801"/>
        <dbReference type="ChEBI" id="CHEBI:16810"/>
        <dbReference type="ChEBI" id="CHEBI:57540"/>
        <dbReference type="ChEBI" id="CHEBI:57945"/>
        <dbReference type="EC" id="1.1.1.399"/>
    </reaction>
</comment>
<dbReference type="Gene3D" id="3.30.1330.90">
    <property type="entry name" value="D-3-phosphoglycerate dehydrogenase, domain 3"/>
    <property type="match status" value="1"/>
</dbReference>
<keyword evidence="9" id="KW-0718">Serine biosynthesis</keyword>
<dbReference type="InterPro" id="IPR029753">
    <property type="entry name" value="D-isomer_DH_CS"/>
</dbReference>
<dbReference type="PANTHER" id="PTHR42938:SF47">
    <property type="entry name" value="HYDROXYPYRUVATE REDUCTASE"/>
    <property type="match status" value="1"/>
</dbReference>
<comment type="similarity">
    <text evidence="3 9">Belongs to the D-isomer specific 2-hydroxyacid dehydrogenase family.</text>
</comment>
<comment type="catalytic activity">
    <reaction evidence="8 9">
        <text>(2R)-3-phosphoglycerate + NAD(+) = 3-phosphooxypyruvate + NADH + H(+)</text>
        <dbReference type="Rhea" id="RHEA:12641"/>
        <dbReference type="ChEBI" id="CHEBI:15378"/>
        <dbReference type="ChEBI" id="CHEBI:18110"/>
        <dbReference type="ChEBI" id="CHEBI:57540"/>
        <dbReference type="ChEBI" id="CHEBI:57945"/>
        <dbReference type="ChEBI" id="CHEBI:58272"/>
        <dbReference type="EC" id="1.1.1.95"/>
    </reaction>
</comment>
<accession>A0A8J6TJC2</accession>
<evidence type="ECO:0000256" key="3">
    <source>
        <dbReference type="ARBA" id="ARBA00005854"/>
    </source>
</evidence>
<dbReference type="NCBIfam" id="TIGR01327">
    <property type="entry name" value="PGDH"/>
    <property type="match status" value="1"/>
</dbReference>
<dbReference type="Pfam" id="PF19304">
    <property type="entry name" value="PGDH_inter"/>
    <property type="match status" value="1"/>
</dbReference>
<comment type="caution">
    <text evidence="11">The sequence shown here is derived from an EMBL/GenBank/DDBJ whole genome shotgun (WGS) entry which is preliminary data.</text>
</comment>
<dbReference type="SUPFAM" id="SSF51735">
    <property type="entry name" value="NAD(P)-binding Rossmann-fold domains"/>
    <property type="match status" value="1"/>
</dbReference>
<name>A0A8J6TJC2_9BACT</name>
<evidence type="ECO:0000256" key="1">
    <source>
        <dbReference type="ARBA" id="ARBA00003800"/>
    </source>
</evidence>
<organism evidence="11 12">
    <name type="scientific">Candidatus Desulfatibia profunda</name>
    <dbReference type="NCBI Taxonomy" id="2841695"/>
    <lineage>
        <taxon>Bacteria</taxon>
        <taxon>Pseudomonadati</taxon>
        <taxon>Thermodesulfobacteriota</taxon>
        <taxon>Desulfobacteria</taxon>
        <taxon>Desulfobacterales</taxon>
        <taxon>Desulfobacterales incertae sedis</taxon>
        <taxon>Candidatus Desulfatibia</taxon>
    </lineage>
</organism>
<dbReference type="Gene3D" id="3.40.50.720">
    <property type="entry name" value="NAD(P)-binding Rossmann-like Domain"/>
    <property type="match status" value="2"/>
</dbReference>
<dbReference type="FunFam" id="3.30.1330.90:FF:000003">
    <property type="entry name" value="D-3-phosphoglycerate dehydrogenase"/>
    <property type="match status" value="1"/>
</dbReference>
<protein>
    <recommendedName>
        <fullName evidence="4 9">D-3-phosphoglycerate dehydrogenase</fullName>
        <ecNumber evidence="9">1.1.1.95</ecNumber>
    </recommendedName>
</protein>
<evidence type="ECO:0000256" key="8">
    <source>
        <dbReference type="ARBA" id="ARBA00048731"/>
    </source>
</evidence>
<evidence type="ECO:0000256" key="7">
    <source>
        <dbReference type="ARBA" id="ARBA00048126"/>
    </source>
</evidence>
<evidence type="ECO:0000256" key="6">
    <source>
        <dbReference type="ARBA" id="ARBA00023027"/>
    </source>
</evidence>
<dbReference type="CDD" id="cd12173">
    <property type="entry name" value="PGDH_4"/>
    <property type="match status" value="1"/>
</dbReference>
<feature type="domain" description="ACT" evidence="10">
    <location>
        <begin position="459"/>
        <end position="529"/>
    </location>
</feature>
<dbReference type="InterPro" id="IPR006236">
    <property type="entry name" value="PGDH"/>
</dbReference>
<dbReference type="Proteomes" id="UP000603434">
    <property type="component" value="Unassembled WGS sequence"/>
</dbReference>
<dbReference type="Gene3D" id="3.30.70.260">
    <property type="match status" value="1"/>
</dbReference>
<dbReference type="GO" id="GO:0006564">
    <property type="term" value="P:L-serine biosynthetic process"/>
    <property type="evidence" value="ECO:0007669"/>
    <property type="project" value="UniProtKB-UniRule"/>
</dbReference>
<dbReference type="CDD" id="cd04902">
    <property type="entry name" value="ACT_3PGDH-xct"/>
    <property type="match status" value="1"/>
</dbReference>